<comment type="caution">
    <text evidence="2">The sequence shown here is derived from an EMBL/GenBank/DDBJ whole genome shotgun (WGS) entry which is preliminary data.</text>
</comment>
<dbReference type="InterPro" id="IPR012340">
    <property type="entry name" value="NA-bd_OB-fold"/>
</dbReference>
<evidence type="ECO:0000259" key="1">
    <source>
        <dbReference type="Pfam" id="PF17215"/>
    </source>
</evidence>
<feature type="domain" description="Exosome complex exonuclease RRP44 S1" evidence="1">
    <location>
        <begin position="1"/>
        <end position="60"/>
    </location>
</feature>
<dbReference type="Pfam" id="PF17215">
    <property type="entry name" value="Rrp44_S1"/>
    <property type="match status" value="1"/>
</dbReference>
<evidence type="ECO:0000313" key="3">
    <source>
        <dbReference type="Proteomes" id="UP001211907"/>
    </source>
</evidence>
<dbReference type="Gene3D" id="2.40.50.140">
    <property type="entry name" value="Nucleic acid-binding proteins"/>
    <property type="match status" value="1"/>
</dbReference>
<organism evidence="2 3">
    <name type="scientific">Physocladia obscura</name>
    <dbReference type="NCBI Taxonomy" id="109957"/>
    <lineage>
        <taxon>Eukaryota</taxon>
        <taxon>Fungi</taxon>
        <taxon>Fungi incertae sedis</taxon>
        <taxon>Chytridiomycota</taxon>
        <taxon>Chytridiomycota incertae sedis</taxon>
        <taxon>Chytridiomycetes</taxon>
        <taxon>Chytridiales</taxon>
        <taxon>Chytriomycetaceae</taxon>
        <taxon>Physocladia</taxon>
    </lineage>
</organism>
<protein>
    <recommendedName>
        <fullName evidence="1">Exosome complex exonuclease RRP44 S1 domain-containing protein</fullName>
    </recommendedName>
</protein>
<dbReference type="InterPro" id="IPR033770">
    <property type="entry name" value="RRP44_S1"/>
</dbReference>
<dbReference type="Proteomes" id="UP001211907">
    <property type="component" value="Unassembled WGS sequence"/>
</dbReference>
<reference evidence="2" key="1">
    <citation type="submission" date="2020-05" db="EMBL/GenBank/DDBJ databases">
        <title>Phylogenomic resolution of chytrid fungi.</title>
        <authorList>
            <person name="Stajich J.E."/>
            <person name="Amses K."/>
            <person name="Simmons R."/>
            <person name="Seto K."/>
            <person name="Myers J."/>
            <person name="Bonds A."/>
            <person name="Quandt C.A."/>
            <person name="Barry K."/>
            <person name="Liu P."/>
            <person name="Grigoriev I."/>
            <person name="Longcore J.E."/>
            <person name="James T.Y."/>
        </authorList>
    </citation>
    <scope>NUCLEOTIDE SEQUENCE</scope>
    <source>
        <strain evidence="2">JEL0513</strain>
    </source>
</reference>
<dbReference type="AlphaFoldDB" id="A0AAD5TAA8"/>
<gene>
    <name evidence="2" type="ORF">HK100_011927</name>
</gene>
<evidence type="ECO:0000313" key="2">
    <source>
        <dbReference type="EMBL" id="KAJ3142637.1"/>
    </source>
</evidence>
<accession>A0AAD5TAA8</accession>
<feature type="non-terminal residue" evidence="2">
    <location>
        <position position="1"/>
    </location>
</feature>
<sequence length="120" mass="12712">FGIEGIVHAKAASSEDDAAEFLTYDAIANTLLCETTGEKISIFKKVIVRVQVEEAGHEAAQRSKLVVRLVEPVVPGLSVKSLGKVDEVPAVVEIPGVGKVKTTSSDRVATPVTKKAKSKK</sequence>
<proteinExistence type="predicted"/>
<keyword evidence="3" id="KW-1185">Reference proteome</keyword>
<dbReference type="EMBL" id="JADGJH010000008">
    <property type="protein sequence ID" value="KAJ3142637.1"/>
    <property type="molecule type" value="Genomic_DNA"/>
</dbReference>
<name>A0AAD5TAA8_9FUNG</name>